<name>A0A7R6SSE6_9GAMM</name>
<dbReference type="InterPro" id="IPR008900">
    <property type="entry name" value="Zot_N"/>
</dbReference>
<dbReference type="RefSeq" id="WP_201356433.1">
    <property type="nucleotide sequence ID" value="NZ_AP014545.1"/>
</dbReference>
<evidence type="ECO:0000313" key="2">
    <source>
        <dbReference type="EMBL" id="BBB26249.1"/>
    </source>
</evidence>
<organism evidence="2 3">
    <name type="scientific">Amphritea japonica ATCC BAA-1530</name>
    <dbReference type="NCBI Taxonomy" id="1278309"/>
    <lineage>
        <taxon>Bacteria</taxon>
        <taxon>Pseudomonadati</taxon>
        <taxon>Pseudomonadota</taxon>
        <taxon>Gammaproteobacteria</taxon>
        <taxon>Oceanospirillales</taxon>
        <taxon>Oceanospirillaceae</taxon>
        <taxon>Amphritea</taxon>
    </lineage>
</organism>
<dbReference type="InterPro" id="IPR027417">
    <property type="entry name" value="P-loop_NTPase"/>
</dbReference>
<gene>
    <name evidence="2" type="ORF">AMJAP_1654</name>
</gene>
<protein>
    <submittedName>
        <fullName evidence="2">Phage assembly protein</fullName>
    </submittedName>
</protein>
<evidence type="ECO:0000259" key="1">
    <source>
        <dbReference type="Pfam" id="PF05707"/>
    </source>
</evidence>
<sequence length="278" mass="32445">MPNYVVTGPLGSGKGIACMNRIQQALFEGRRIATNLDIWPENLGLSDFNKDASIVRVPDKPRAMDLEMLGLGHDEDGPNDKRNGILVLDEILTWLNSRDWRDKDRQKLLDWFLHARKKRWDVYFMVQDADFMDSQFQNTLFDHFVQCSRLDRIRVLKVKPPTLFVAHAYYGKSVRGMYVGKWVSRKQLFNAYDTEQVFKDDVMYVKDKEEPIDMRAPFTYLTPWHLKGRYLEKAKKGLSLQNLVALIPWTIAYQICKYVPPVRPYFGYREPVLTVASA</sequence>
<accession>A0A7R6SSE6</accession>
<dbReference type="Proteomes" id="UP000595663">
    <property type="component" value="Chromosome"/>
</dbReference>
<dbReference type="AlphaFoldDB" id="A0A7R6SSE6"/>
<dbReference type="EMBL" id="AP014545">
    <property type="protein sequence ID" value="BBB26249.1"/>
    <property type="molecule type" value="Genomic_DNA"/>
</dbReference>
<proteinExistence type="predicted"/>
<dbReference type="Gene3D" id="3.40.50.300">
    <property type="entry name" value="P-loop containing nucleotide triphosphate hydrolases"/>
    <property type="match status" value="1"/>
</dbReference>
<dbReference type="Pfam" id="PF05707">
    <property type="entry name" value="Zot"/>
    <property type="match status" value="1"/>
</dbReference>
<reference evidence="2 3" key="1">
    <citation type="journal article" date="2008" name="Int. J. Syst. Evol. Microbiol.">
        <title>Amphritea japonica sp. nov. and Amphritea balenae sp. nov., isolated from the sediment adjacent to sperm whale carcasses off Kagoshima, Japan.</title>
        <authorList>
            <person name="Miyazaki M."/>
            <person name="Nogi Y."/>
            <person name="Fujiwara Y."/>
            <person name="Kawato M."/>
            <person name="Nagahama T."/>
            <person name="Kubokawa K."/>
            <person name="Horikoshi K."/>
        </authorList>
    </citation>
    <scope>NUCLEOTIDE SEQUENCE [LARGE SCALE GENOMIC DNA]</scope>
    <source>
        <strain evidence="2 3">ATCC BAA-1530</strain>
    </source>
</reference>
<evidence type="ECO:0000313" key="3">
    <source>
        <dbReference type="Proteomes" id="UP000595663"/>
    </source>
</evidence>
<dbReference type="KEGG" id="ajp:AMJAP_1654"/>
<feature type="domain" description="Zona occludens toxin N-terminal" evidence="1">
    <location>
        <begin position="4"/>
        <end position="194"/>
    </location>
</feature>
<keyword evidence="3" id="KW-1185">Reference proteome</keyword>